<evidence type="ECO:0000313" key="2">
    <source>
        <dbReference type="Proteomes" id="UP000786811"/>
    </source>
</evidence>
<gene>
    <name evidence="1" type="ORF">HICCMSTLAB_LOCUS1403</name>
</gene>
<proteinExistence type="predicted"/>
<protein>
    <submittedName>
        <fullName evidence="1">Uncharacterized protein</fullName>
    </submittedName>
</protein>
<dbReference type="Proteomes" id="UP000786811">
    <property type="component" value="Unassembled WGS sequence"/>
</dbReference>
<comment type="caution">
    <text evidence="1">The sequence shown here is derived from an EMBL/GenBank/DDBJ whole genome shotgun (WGS) entry which is preliminary data.</text>
</comment>
<organism evidence="1 2">
    <name type="scientific">Cotesia congregata</name>
    <name type="common">Parasitoid wasp</name>
    <name type="synonym">Apanteles congregatus</name>
    <dbReference type="NCBI Taxonomy" id="51543"/>
    <lineage>
        <taxon>Eukaryota</taxon>
        <taxon>Metazoa</taxon>
        <taxon>Ecdysozoa</taxon>
        <taxon>Arthropoda</taxon>
        <taxon>Hexapoda</taxon>
        <taxon>Insecta</taxon>
        <taxon>Pterygota</taxon>
        <taxon>Neoptera</taxon>
        <taxon>Endopterygota</taxon>
        <taxon>Hymenoptera</taxon>
        <taxon>Apocrita</taxon>
        <taxon>Ichneumonoidea</taxon>
        <taxon>Braconidae</taxon>
        <taxon>Microgastrinae</taxon>
        <taxon>Cotesia</taxon>
    </lineage>
</organism>
<evidence type="ECO:0000313" key="1">
    <source>
        <dbReference type="EMBL" id="CAG5075249.1"/>
    </source>
</evidence>
<dbReference type="AlphaFoldDB" id="A0A8J2H3N2"/>
<dbReference type="EMBL" id="CAJNRD030001116">
    <property type="protein sequence ID" value="CAG5075249.1"/>
    <property type="molecule type" value="Genomic_DNA"/>
</dbReference>
<name>A0A8J2H3N2_COTCN</name>
<keyword evidence="2" id="KW-1185">Reference proteome</keyword>
<accession>A0A8J2H3N2</accession>
<sequence>MLLFFELNQNTYRQLKFHSYLSIHDMKTLV</sequence>
<reference evidence="1" key="1">
    <citation type="submission" date="2021-04" db="EMBL/GenBank/DDBJ databases">
        <authorList>
            <person name="Chebbi M.A.C M."/>
        </authorList>
    </citation>
    <scope>NUCLEOTIDE SEQUENCE</scope>
</reference>